<dbReference type="InterPro" id="IPR040909">
    <property type="entry name" value="CHFR_Znf-CRD"/>
</dbReference>
<dbReference type="GO" id="GO:0016567">
    <property type="term" value="P:protein ubiquitination"/>
    <property type="evidence" value="ECO:0007669"/>
    <property type="project" value="TreeGrafter"/>
</dbReference>
<dbReference type="Pfam" id="PF00097">
    <property type="entry name" value="zf-C3HC4"/>
    <property type="match status" value="1"/>
</dbReference>
<evidence type="ECO:0000313" key="13">
    <source>
        <dbReference type="Proteomes" id="UP000217199"/>
    </source>
</evidence>
<dbReference type="PANTHER" id="PTHR16079">
    <property type="entry name" value="UBIQUITIN LIGASE PROTEIN CHFR"/>
    <property type="match status" value="1"/>
</dbReference>
<dbReference type="GO" id="GO:0004842">
    <property type="term" value="F:ubiquitin-protein transferase activity"/>
    <property type="evidence" value="ECO:0007669"/>
    <property type="project" value="TreeGrafter"/>
</dbReference>
<feature type="compositionally biased region" description="Polar residues" evidence="10">
    <location>
        <begin position="536"/>
        <end position="546"/>
    </location>
</feature>
<dbReference type="InterPro" id="IPR018957">
    <property type="entry name" value="Znf_C3HC4_RING-type"/>
</dbReference>
<dbReference type="Pfam" id="PF17979">
    <property type="entry name" value="zf-CRD"/>
    <property type="match status" value="1"/>
</dbReference>
<dbReference type="EMBL" id="NBII01000007">
    <property type="protein sequence ID" value="PAV17535.1"/>
    <property type="molecule type" value="Genomic_DNA"/>
</dbReference>
<keyword evidence="5" id="KW-0833">Ubl conjugation pathway</keyword>
<dbReference type="STRING" id="2282107.A0A286UDG2"/>
<dbReference type="PROSITE" id="PS50089">
    <property type="entry name" value="ZF_RING_2"/>
    <property type="match status" value="1"/>
</dbReference>
<dbReference type="GO" id="GO:0008270">
    <property type="term" value="F:zinc ion binding"/>
    <property type="evidence" value="ECO:0007669"/>
    <property type="project" value="UniProtKB-KW"/>
</dbReference>
<dbReference type="InterPro" id="IPR001841">
    <property type="entry name" value="Znf_RING"/>
</dbReference>
<sequence>MNYALSLNHHLKLLSITNISDNDNNLNVWGIPQQSIRHYCRANHRPVSPDPDSDHRVKKKMKEDINSSESVHKPDASNQAIDGNTLAEDLAQELQCGCCSELVYKPVVVIPCDHFFCGSCCTLWIKNGGTNCPACRSVSTAVLPSRTVQSMVDVLLRSAPHRQRTERERMQADEVYPDLRPFRIPAPREPSPEPTLPSPSNFLQPCPHCSPNNQFHWTCPRPIPNPATDAENAWHITNGAPPGHGFCGNCESVLALRAPNTTRCDFCQVSFCGISVQNRCSAVSLTIQSPAGLSDVAELLESSEVYDCFENNHTEVDYMIDYITTHDISPKQIYRQIAAYIQSQPNGFRPLFDLELFSDMHPVSGGIDPDPSATRRFICRQCAAEVFVFGLRDWWIRERRKATEKGLLLRRLDCPDGANCERTDSLAHAKEFNHLFDNSNFEDQSQSRELPSGPSRPHPPSLSIPDGAIPPLVSLPSITDLDIPIPNFDSSSQAPLPVFIRSEVAEFATNGPFSRFVHGLHDQMAHDSVSGLPFQGRQQTQETGTSLDHLDSDRHPNRGDDLLIEPSSSQSVEASLVPLVSSEYDSDQGVNEYQDYRADFNDTETGAHIETRYDAASSSNLGSIHDLAKTEQEDESHDGHSSYTCYKEIRTSGDVIPMFLY</sequence>
<organism evidence="12 13">
    <name type="scientific">Pyrrhoderma noxium</name>
    <dbReference type="NCBI Taxonomy" id="2282107"/>
    <lineage>
        <taxon>Eukaryota</taxon>
        <taxon>Fungi</taxon>
        <taxon>Dikarya</taxon>
        <taxon>Basidiomycota</taxon>
        <taxon>Agaricomycotina</taxon>
        <taxon>Agaricomycetes</taxon>
        <taxon>Hymenochaetales</taxon>
        <taxon>Hymenochaetaceae</taxon>
        <taxon>Pyrrhoderma</taxon>
    </lineage>
</organism>
<protein>
    <submittedName>
        <fullName evidence="12">Ring finger domain-containing</fullName>
    </submittedName>
</protein>
<dbReference type="OrthoDB" id="1305878at2759"/>
<reference evidence="12 13" key="1">
    <citation type="journal article" date="2017" name="Mol. Ecol.">
        <title>Comparative and population genomic landscape of Phellinus noxius: A hypervariable fungus causing root rot in trees.</title>
        <authorList>
            <person name="Chung C.L."/>
            <person name="Lee T.J."/>
            <person name="Akiba M."/>
            <person name="Lee H.H."/>
            <person name="Kuo T.H."/>
            <person name="Liu D."/>
            <person name="Ke H.M."/>
            <person name="Yokoi T."/>
            <person name="Roa M.B."/>
            <person name="Lu M.J."/>
            <person name="Chang Y.Y."/>
            <person name="Ann P.J."/>
            <person name="Tsai J.N."/>
            <person name="Chen C.Y."/>
            <person name="Tzean S.S."/>
            <person name="Ota Y."/>
            <person name="Hattori T."/>
            <person name="Sahashi N."/>
            <person name="Liou R.F."/>
            <person name="Kikuchi T."/>
            <person name="Tsai I.J."/>
        </authorList>
    </citation>
    <scope>NUCLEOTIDE SEQUENCE [LARGE SCALE GENOMIC DNA]</scope>
    <source>
        <strain evidence="12 13">FFPRI411160</strain>
    </source>
</reference>
<evidence type="ECO:0000256" key="3">
    <source>
        <dbReference type="ARBA" id="ARBA00022723"/>
    </source>
</evidence>
<feature type="domain" description="RING-type" evidence="11">
    <location>
        <begin position="96"/>
        <end position="136"/>
    </location>
</feature>
<evidence type="ECO:0000256" key="4">
    <source>
        <dbReference type="ARBA" id="ARBA00022771"/>
    </source>
</evidence>
<dbReference type="AlphaFoldDB" id="A0A286UDG2"/>
<keyword evidence="6" id="KW-0862">Zinc</keyword>
<keyword evidence="4 9" id="KW-0863">Zinc-finger</keyword>
<keyword evidence="7" id="KW-0539">Nucleus</keyword>
<evidence type="ECO:0000256" key="9">
    <source>
        <dbReference type="PROSITE-ProRule" id="PRU00175"/>
    </source>
</evidence>
<evidence type="ECO:0000256" key="5">
    <source>
        <dbReference type="ARBA" id="ARBA00022786"/>
    </source>
</evidence>
<feature type="region of interest" description="Disordered" evidence="10">
    <location>
        <begin position="45"/>
        <end position="79"/>
    </location>
</feature>
<gene>
    <name evidence="12" type="ORF">PNOK_0760000</name>
</gene>
<dbReference type="GO" id="GO:0006511">
    <property type="term" value="P:ubiquitin-dependent protein catabolic process"/>
    <property type="evidence" value="ECO:0007669"/>
    <property type="project" value="TreeGrafter"/>
</dbReference>
<name>A0A286UDG2_9AGAM</name>
<keyword evidence="3" id="KW-0479">Metal-binding</keyword>
<evidence type="ECO:0000313" key="12">
    <source>
        <dbReference type="EMBL" id="PAV17535.1"/>
    </source>
</evidence>
<evidence type="ECO:0000256" key="2">
    <source>
        <dbReference type="ARBA" id="ARBA00022679"/>
    </source>
</evidence>
<feature type="compositionally biased region" description="Basic and acidic residues" evidence="10">
    <location>
        <begin position="548"/>
        <end position="561"/>
    </location>
</feature>
<dbReference type="Proteomes" id="UP000217199">
    <property type="component" value="Unassembled WGS sequence"/>
</dbReference>
<keyword evidence="13" id="KW-1185">Reference proteome</keyword>
<evidence type="ECO:0000256" key="8">
    <source>
        <dbReference type="ARBA" id="ARBA00023306"/>
    </source>
</evidence>
<dbReference type="PANTHER" id="PTHR16079:SF4">
    <property type="entry name" value="E3 UBIQUITIN-PROTEIN LIGASE CHFR"/>
    <property type="match status" value="1"/>
</dbReference>
<evidence type="ECO:0000256" key="1">
    <source>
        <dbReference type="ARBA" id="ARBA00004123"/>
    </source>
</evidence>
<feature type="region of interest" description="Disordered" evidence="10">
    <location>
        <begin position="443"/>
        <end position="469"/>
    </location>
</feature>
<keyword evidence="8" id="KW-0131">Cell cycle</keyword>
<dbReference type="InParanoid" id="A0A286UDG2"/>
<evidence type="ECO:0000256" key="10">
    <source>
        <dbReference type="SAM" id="MobiDB-lite"/>
    </source>
</evidence>
<feature type="compositionally biased region" description="Basic and acidic residues" evidence="10">
    <location>
        <begin position="61"/>
        <end position="75"/>
    </location>
</feature>
<dbReference type="GO" id="GO:0005634">
    <property type="term" value="C:nucleus"/>
    <property type="evidence" value="ECO:0007669"/>
    <property type="project" value="UniProtKB-SubCell"/>
</dbReference>
<comment type="subcellular location">
    <subcellularLocation>
        <location evidence="1">Nucleus</location>
    </subcellularLocation>
</comment>
<accession>A0A286UDG2</accession>
<evidence type="ECO:0000256" key="7">
    <source>
        <dbReference type="ARBA" id="ARBA00023242"/>
    </source>
</evidence>
<dbReference type="InterPro" id="IPR013083">
    <property type="entry name" value="Znf_RING/FYVE/PHD"/>
</dbReference>
<comment type="caution">
    <text evidence="12">The sequence shown here is derived from an EMBL/GenBank/DDBJ whole genome shotgun (WGS) entry which is preliminary data.</text>
</comment>
<evidence type="ECO:0000256" key="6">
    <source>
        <dbReference type="ARBA" id="ARBA00022833"/>
    </source>
</evidence>
<keyword evidence="2" id="KW-0808">Transferase</keyword>
<evidence type="ECO:0000259" key="11">
    <source>
        <dbReference type="PROSITE" id="PS50089"/>
    </source>
</evidence>
<feature type="region of interest" description="Disordered" evidence="10">
    <location>
        <begin position="536"/>
        <end position="561"/>
    </location>
</feature>
<dbReference type="InterPro" id="IPR052256">
    <property type="entry name" value="E3_ubiquitin-ligase_CHFR"/>
</dbReference>
<dbReference type="Gene3D" id="3.30.40.10">
    <property type="entry name" value="Zinc/RING finger domain, C3HC4 (zinc finger)"/>
    <property type="match status" value="1"/>
</dbReference>
<proteinExistence type="predicted"/>
<dbReference type="SUPFAM" id="SSF57850">
    <property type="entry name" value="RING/U-box"/>
    <property type="match status" value="1"/>
</dbReference>